<keyword evidence="9" id="KW-1185">Reference proteome</keyword>
<dbReference type="SUPFAM" id="SSF53328">
    <property type="entry name" value="Formyltransferase"/>
    <property type="match status" value="1"/>
</dbReference>
<dbReference type="CDD" id="cd08704">
    <property type="entry name" value="Met_tRNA_FMT_C"/>
    <property type="match status" value="1"/>
</dbReference>
<dbReference type="EC" id="2.1.2.9" evidence="2 5"/>
<dbReference type="KEGG" id="hdi:HDIA_0108"/>
<dbReference type="Gene3D" id="3.40.50.12230">
    <property type="match status" value="1"/>
</dbReference>
<dbReference type="InterPro" id="IPR011034">
    <property type="entry name" value="Formyl_transferase-like_C_sf"/>
</dbReference>
<accession>A0A2C9D0C7</accession>
<dbReference type="PANTHER" id="PTHR11138:SF5">
    <property type="entry name" value="METHIONYL-TRNA FORMYLTRANSFERASE, MITOCHONDRIAL"/>
    <property type="match status" value="1"/>
</dbReference>
<dbReference type="EMBL" id="LT960614">
    <property type="protein sequence ID" value="SON53649.1"/>
    <property type="molecule type" value="Genomic_DNA"/>
</dbReference>
<feature type="binding site" evidence="5">
    <location>
        <begin position="111"/>
        <end position="114"/>
    </location>
    <ligand>
        <name>(6S)-5,6,7,8-tetrahydrofolate</name>
        <dbReference type="ChEBI" id="CHEBI:57453"/>
    </ligand>
</feature>
<dbReference type="InterPro" id="IPR041711">
    <property type="entry name" value="Met-tRNA-FMT_N"/>
</dbReference>
<dbReference type="AlphaFoldDB" id="A0A2C9D0C7"/>
<comment type="similarity">
    <text evidence="1 5">Belongs to the Fmt family.</text>
</comment>
<dbReference type="Proteomes" id="UP000223606">
    <property type="component" value="Chromosome 1"/>
</dbReference>
<comment type="catalytic activity">
    <reaction evidence="5">
        <text>L-methionyl-tRNA(fMet) + (6R)-10-formyltetrahydrofolate = N-formyl-L-methionyl-tRNA(fMet) + (6S)-5,6,7,8-tetrahydrofolate + H(+)</text>
        <dbReference type="Rhea" id="RHEA:24380"/>
        <dbReference type="Rhea" id="RHEA-COMP:9952"/>
        <dbReference type="Rhea" id="RHEA-COMP:9953"/>
        <dbReference type="ChEBI" id="CHEBI:15378"/>
        <dbReference type="ChEBI" id="CHEBI:57453"/>
        <dbReference type="ChEBI" id="CHEBI:78530"/>
        <dbReference type="ChEBI" id="CHEBI:78844"/>
        <dbReference type="ChEBI" id="CHEBI:195366"/>
        <dbReference type="EC" id="2.1.2.9"/>
    </reaction>
</comment>
<dbReference type="InterPro" id="IPR044135">
    <property type="entry name" value="Met-tRNA-FMT_C"/>
</dbReference>
<dbReference type="GO" id="GO:0005829">
    <property type="term" value="C:cytosol"/>
    <property type="evidence" value="ECO:0007669"/>
    <property type="project" value="TreeGrafter"/>
</dbReference>
<evidence type="ECO:0000313" key="8">
    <source>
        <dbReference type="EMBL" id="SON53649.1"/>
    </source>
</evidence>
<evidence type="ECO:0000259" key="7">
    <source>
        <dbReference type="Pfam" id="PF02911"/>
    </source>
</evidence>
<dbReference type="HAMAP" id="MF_00182">
    <property type="entry name" value="Formyl_trans"/>
    <property type="match status" value="1"/>
</dbReference>
<evidence type="ECO:0000256" key="2">
    <source>
        <dbReference type="ARBA" id="ARBA00012261"/>
    </source>
</evidence>
<dbReference type="SUPFAM" id="SSF50486">
    <property type="entry name" value="FMT C-terminal domain-like"/>
    <property type="match status" value="1"/>
</dbReference>
<dbReference type="PANTHER" id="PTHR11138">
    <property type="entry name" value="METHIONYL-TRNA FORMYLTRANSFERASE"/>
    <property type="match status" value="1"/>
</dbReference>
<evidence type="ECO:0000256" key="1">
    <source>
        <dbReference type="ARBA" id="ARBA00010699"/>
    </source>
</evidence>
<evidence type="ECO:0000256" key="3">
    <source>
        <dbReference type="ARBA" id="ARBA00022679"/>
    </source>
</evidence>
<dbReference type="InterPro" id="IPR001555">
    <property type="entry name" value="GART_AS"/>
</dbReference>
<dbReference type="OrthoDB" id="9802815at2"/>
<reference evidence="9" key="1">
    <citation type="submission" date="2017-09" db="EMBL/GenBank/DDBJ databases">
        <title>Genome sequence of Nannocystis excedens DSM 71.</title>
        <authorList>
            <person name="Blom J."/>
        </authorList>
    </citation>
    <scope>NUCLEOTIDE SEQUENCE [LARGE SCALE GENOMIC DNA]</scope>
    <source>
        <strain evidence="9">type strain: E19</strain>
    </source>
</reference>
<dbReference type="PROSITE" id="PS00373">
    <property type="entry name" value="GART"/>
    <property type="match status" value="1"/>
</dbReference>
<evidence type="ECO:0000256" key="5">
    <source>
        <dbReference type="HAMAP-Rule" id="MF_00182"/>
    </source>
</evidence>
<proteinExistence type="inferred from homology"/>
<evidence type="ECO:0000259" key="6">
    <source>
        <dbReference type="Pfam" id="PF00551"/>
    </source>
</evidence>
<dbReference type="NCBIfam" id="TIGR00460">
    <property type="entry name" value="fmt"/>
    <property type="match status" value="1"/>
</dbReference>
<dbReference type="InterPro" id="IPR002376">
    <property type="entry name" value="Formyl_transf_N"/>
</dbReference>
<keyword evidence="3 5" id="KW-0808">Transferase</keyword>
<feature type="domain" description="Formyl transferase N-terminal" evidence="6">
    <location>
        <begin position="4"/>
        <end position="182"/>
    </location>
</feature>
<dbReference type="Pfam" id="PF02911">
    <property type="entry name" value="Formyl_trans_C"/>
    <property type="match status" value="1"/>
</dbReference>
<gene>
    <name evidence="8" type="primary">fmt_1</name>
    <name evidence="5" type="synonym">fmt</name>
    <name evidence="8" type="ORF">HDIA_0108</name>
</gene>
<protein>
    <recommendedName>
        <fullName evidence="2 5">Methionyl-tRNA formyltransferase</fullName>
        <ecNumber evidence="2 5">2.1.2.9</ecNumber>
    </recommendedName>
</protein>
<dbReference type="InterPro" id="IPR005794">
    <property type="entry name" value="Fmt"/>
</dbReference>
<keyword evidence="4 5" id="KW-0648">Protein biosynthesis</keyword>
<dbReference type="RefSeq" id="WP_099553392.1">
    <property type="nucleotide sequence ID" value="NZ_LT960614.1"/>
</dbReference>
<dbReference type="Pfam" id="PF00551">
    <property type="entry name" value="Formyl_trans_N"/>
    <property type="match status" value="1"/>
</dbReference>
<dbReference type="InterPro" id="IPR036477">
    <property type="entry name" value="Formyl_transf_N_sf"/>
</dbReference>
<dbReference type="InterPro" id="IPR005793">
    <property type="entry name" value="Formyl_trans_C"/>
</dbReference>
<sequence>MSLRIIFMGTPDFAVPTLTEIVGHGHEVAAVYSQPPRPAGRGMAPRLSPVHARAEQLGLKVLTPENFKAEETRAEFAAFDADVAVVVAYGLLLPEDVLEAPDMGCLNLHGSLLPRWRGAAPLNRAIMAGDSRSGVMVMKMEKGLDTGPVAMAEEVAITADMTAGDLHDRLSAVGADLMIRALAALSRGGLVFTPQAEDGVTYARKIEKAEARIDWSPPSAEVSAHIRGLSPFPGAWFEADLGKGVERVKVLRTFALDGNGAPGTLLTTEGDVACGEGAIRLVSVQRAGGKPMAFADFLRGTKLMPGESRLAMEAEG</sequence>
<organism evidence="8 9">
    <name type="scientific">Hartmannibacter diazotrophicus</name>
    <dbReference type="NCBI Taxonomy" id="1482074"/>
    <lineage>
        <taxon>Bacteria</taxon>
        <taxon>Pseudomonadati</taxon>
        <taxon>Pseudomonadota</taxon>
        <taxon>Alphaproteobacteria</taxon>
        <taxon>Hyphomicrobiales</taxon>
        <taxon>Pleomorphomonadaceae</taxon>
        <taxon>Hartmannibacter</taxon>
    </lineage>
</organism>
<comment type="function">
    <text evidence="5">Attaches a formyl group to the free amino group of methionyl-tRNA(fMet). The formyl group appears to play a dual role in the initiator identity of N-formylmethionyl-tRNA by promoting its recognition by IF2 and preventing the misappropriation of this tRNA by the elongation apparatus.</text>
</comment>
<dbReference type="CDD" id="cd08646">
    <property type="entry name" value="FMT_core_Met-tRNA-FMT_N"/>
    <property type="match status" value="1"/>
</dbReference>
<evidence type="ECO:0000256" key="4">
    <source>
        <dbReference type="ARBA" id="ARBA00022917"/>
    </source>
</evidence>
<dbReference type="GO" id="GO:0004479">
    <property type="term" value="F:methionyl-tRNA formyltransferase activity"/>
    <property type="evidence" value="ECO:0007669"/>
    <property type="project" value="UniProtKB-UniRule"/>
</dbReference>
<feature type="domain" description="Formyl transferase C-terminal" evidence="7">
    <location>
        <begin position="205"/>
        <end position="301"/>
    </location>
</feature>
<evidence type="ECO:0000313" key="9">
    <source>
        <dbReference type="Proteomes" id="UP000223606"/>
    </source>
</evidence>
<name>A0A2C9D0C7_9HYPH</name>